<evidence type="ECO:0000256" key="3">
    <source>
        <dbReference type="SAM" id="Coils"/>
    </source>
</evidence>
<dbReference type="GO" id="GO:0005886">
    <property type="term" value="C:plasma membrane"/>
    <property type="evidence" value="ECO:0007669"/>
    <property type="project" value="UniProtKB-SubCell"/>
</dbReference>
<dbReference type="OrthoDB" id="9770517at2"/>
<proteinExistence type="inferred from homology"/>
<dbReference type="InterPro" id="IPR010131">
    <property type="entry name" value="MdtP/NodT-like"/>
</dbReference>
<keyword evidence="5" id="KW-1185">Reference proteome</keyword>
<dbReference type="SUPFAM" id="SSF56954">
    <property type="entry name" value="Outer membrane efflux proteins (OEP)"/>
    <property type="match status" value="1"/>
</dbReference>
<accession>A0A2N0U3E2</accession>
<keyword evidence="2" id="KW-0472">Membrane</keyword>
<keyword evidence="2" id="KW-0449">Lipoprotein</keyword>
<evidence type="ECO:0008006" key="6">
    <source>
        <dbReference type="Google" id="ProtNLM"/>
    </source>
</evidence>
<dbReference type="STRING" id="447422.SAMN05660903_00436"/>
<dbReference type="NCBIfam" id="TIGR01845">
    <property type="entry name" value="outer_NodT"/>
    <property type="match status" value="1"/>
</dbReference>
<evidence type="ECO:0000313" key="5">
    <source>
        <dbReference type="Proteomes" id="UP000232673"/>
    </source>
</evidence>
<dbReference type="EMBL" id="LKTS01000001">
    <property type="protein sequence ID" value="PKD21530.1"/>
    <property type="molecule type" value="Genomic_DNA"/>
</dbReference>
<feature type="signal peptide" evidence="2">
    <location>
        <begin position="1"/>
        <end position="24"/>
    </location>
</feature>
<dbReference type="Gene3D" id="1.20.1600.10">
    <property type="entry name" value="Outer membrane efflux proteins (OEP)"/>
    <property type="match status" value="1"/>
</dbReference>
<dbReference type="PROSITE" id="PS51257">
    <property type="entry name" value="PROKAR_LIPOPROTEIN"/>
    <property type="match status" value="1"/>
</dbReference>
<dbReference type="PANTHER" id="PTHR30203:SF33">
    <property type="entry name" value="BLR4455 PROTEIN"/>
    <property type="match status" value="1"/>
</dbReference>
<keyword evidence="2" id="KW-0812">Transmembrane</keyword>
<dbReference type="Gene3D" id="2.20.200.10">
    <property type="entry name" value="Outer membrane efflux proteins (OEP)"/>
    <property type="match status" value="1"/>
</dbReference>
<evidence type="ECO:0000256" key="2">
    <source>
        <dbReference type="RuleBase" id="RU362097"/>
    </source>
</evidence>
<keyword evidence="2" id="KW-0564">Palmitate</keyword>
<dbReference type="Pfam" id="PF02321">
    <property type="entry name" value="OEP"/>
    <property type="match status" value="2"/>
</dbReference>
<evidence type="ECO:0000256" key="1">
    <source>
        <dbReference type="ARBA" id="ARBA00007613"/>
    </source>
</evidence>
<keyword evidence="3" id="KW-0175">Coiled coil</keyword>
<name>A0A2N0U3E2_9FLAO</name>
<feature type="chain" id="PRO_5014488101" description="RND transporter" evidence="2">
    <location>
        <begin position="25"/>
        <end position="468"/>
    </location>
</feature>
<dbReference type="AlphaFoldDB" id="A0A2N0U3E2"/>
<organism evidence="4 5">
    <name type="scientific">Salegentibacter salinarum</name>
    <dbReference type="NCBI Taxonomy" id="447422"/>
    <lineage>
        <taxon>Bacteria</taxon>
        <taxon>Pseudomonadati</taxon>
        <taxon>Bacteroidota</taxon>
        <taxon>Flavobacteriia</taxon>
        <taxon>Flavobacteriales</taxon>
        <taxon>Flavobacteriaceae</taxon>
        <taxon>Salegentibacter</taxon>
    </lineage>
</organism>
<feature type="coiled-coil region" evidence="3">
    <location>
        <begin position="386"/>
        <end position="413"/>
    </location>
</feature>
<feature type="coiled-coil region" evidence="3">
    <location>
        <begin position="224"/>
        <end position="251"/>
    </location>
</feature>
<dbReference type="GO" id="GO:0015562">
    <property type="term" value="F:efflux transmembrane transporter activity"/>
    <property type="evidence" value="ECO:0007669"/>
    <property type="project" value="InterPro"/>
</dbReference>
<comment type="subcellular location">
    <subcellularLocation>
        <location evidence="2">Cell membrane</location>
        <topology evidence="2">Lipid-anchor</topology>
    </subcellularLocation>
</comment>
<dbReference type="PANTHER" id="PTHR30203">
    <property type="entry name" value="OUTER MEMBRANE CATION EFFLUX PROTEIN"/>
    <property type="match status" value="1"/>
</dbReference>
<gene>
    <name evidence="4" type="ORF">APR41_00655</name>
</gene>
<evidence type="ECO:0000313" key="4">
    <source>
        <dbReference type="EMBL" id="PKD21530.1"/>
    </source>
</evidence>
<keyword evidence="2" id="KW-0732">Signal</keyword>
<sequence length="468" mass="51969">MRKNSIYKLLLGGALPFLLVSCFAAKEYDRPEIEEISEELYRTDNLPQDSLNMATISWTEIFTDPILKNHIEDGLENNIDIRIAIQQMLAAEAYVKQGKASYFPTLSAGPSVNHQILSPNSQFGSFFDGSITQYDITGNLSWEADIWGKIRSNDRAFTAAYLQSEAAHKAVKTQLISNIANNYYQLLSLDEQLRIAKETLETRKSSLETTEALKDAGNVTEVGVQQTKAQLHTAEALVVQLENQIRLLENSFSILLGAGPQEIERTDLSDQNIVSPLNTGVPAQLLRNRPDVIAAEYGLINAFELTNAARANFYPSLTLTAAGGFQSLELDKLLNANSLFANLGASLLQPIVNKRQIRTQYEVSQAQQEEALLNFKQAILVAGREVSDALSNYQASTERIEILENEFEAYNKASGYSEELLNNGMVNYLEVLTARENALNSQLNLINAEYNKLNSIVNLYKALGGGWQ</sequence>
<protein>
    <recommendedName>
        <fullName evidence="6">RND transporter</fullName>
    </recommendedName>
</protein>
<dbReference type="RefSeq" id="WP_079711581.1">
    <property type="nucleotide sequence ID" value="NZ_FUZC01000001.1"/>
</dbReference>
<comment type="caution">
    <text evidence="4">The sequence shown here is derived from an EMBL/GenBank/DDBJ whole genome shotgun (WGS) entry which is preliminary data.</text>
</comment>
<reference evidence="4 5" key="1">
    <citation type="submission" date="2015-10" db="EMBL/GenBank/DDBJ databases">
        <title>Draft genome sequence of Salegentibacter salinarum KCTC 12975.</title>
        <authorList>
            <person name="Lin W."/>
            <person name="Zheng Q."/>
        </authorList>
    </citation>
    <scope>NUCLEOTIDE SEQUENCE [LARGE SCALE GENOMIC DNA]</scope>
    <source>
        <strain evidence="4 5">KCTC 12975</strain>
    </source>
</reference>
<dbReference type="InterPro" id="IPR003423">
    <property type="entry name" value="OMP_efflux"/>
</dbReference>
<dbReference type="Proteomes" id="UP000232673">
    <property type="component" value="Unassembled WGS sequence"/>
</dbReference>
<keyword evidence="2" id="KW-1134">Transmembrane beta strand</keyword>
<comment type="similarity">
    <text evidence="1 2">Belongs to the outer membrane factor (OMF) (TC 1.B.17) family.</text>
</comment>